<accession>A0ABS2SQA2</accession>
<feature type="domain" description="Peptidase M16 N-terminal" evidence="3">
    <location>
        <begin position="12"/>
        <end position="159"/>
    </location>
</feature>
<proteinExistence type="inferred from homology"/>
<dbReference type="SUPFAM" id="SSF63411">
    <property type="entry name" value="LuxS/MPP-like metallohydrolase"/>
    <property type="match status" value="2"/>
</dbReference>
<comment type="caution">
    <text evidence="5">The sequence shown here is derived from an EMBL/GenBank/DDBJ whole genome shotgun (WGS) entry which is preliminary data.</text>
</comment>
<dbReference type="Pfam" id="PF05193">
    <property type="entry name" value="Peptidase_M16_C"/>
    <property type="match status" value="1"/>
</dbReference>
<dbReference type="InterPro" id="IPR007863">
    <property type="entry name" value="Peptidase_M16_C"/>
</dbReference>
<dbReference type="PANTHER" id="PTHR11851:SF49">
    <property type="entry name" value="MITOCHONDRIAL-PROCESSING PEPTIDASE SUBUNIT ALPHA"/>
    <property type="match status" value="1"/>
</dbReference>
<reference evidence="5" key="1">
    <citation type="submission" date="2021-01" db="EMBL/GenBank/DDBJ databases">
        <title>Genomic Encyclopedia of Type Strains, Phase IV (KMG-IV): sequencing the most valuable type-strain genomes for metagenomic binning, comparative biology and taxonomic classification.</title>
        <authorList>
            <person name="Goeker M."/>
        </authorList>
    </citation>
    <scope>NUCLEOTIDE SEQUENCE</scope>
    <source>
        <strain evidence="5">DSM 21943</strain>
    </source>
</reference>
<evidence type="ECO:0000259" key="4">
    <source>
        <dbReference type="Pfam" id="PF05193"/>
    </source>
</evidence>
<keyword evidence="6" id="KW-1185">Reference proteome</keyword>
<sequence length="414" mass="47044">MINKQTLDNGVRIMAEKNETVRSVAIGIWVKTGSRNEGLHENGISHFIEHMLFKGTETRSPQQIAEAFDRIGGQVNAFTAKEYTCYYAKVLDEHVRIALDVLQDMFFNSVFEEKEIEREKNVVLEEIRMVEDTPDDLVHDLLSEATFGEATLANPILGTEETLDSFTKNQLHDYMDRFYTGDRVVISVSGHYDDQLLLELEDLFSAVKKSREEFLVPEARFEPIQNYRYKETEQAHLCLAYPGLEVGSEDMFGLVLLNNTLGGSMSSRLFQTIREDQGLCYSVFSYHSSYEHVGTVTLYAGTQLTQLEKLSEAMAQVTQNVQQQGITKKELENGKEQLKGSIMLGLESTSSRMTRNGKNELMIEKHRSLDQLLDDINRVSLENVNELAERLFNVSPALSIVAPSETMPMTFYNN</sequence>
<evidence type="ECO:0000313" key="5">
    <source>
        <dbReference type="EMBL" id="MBM7837696.1"/>
    </source>
</evidence>
<gene>
    <name evidence="5" type="ORF">JOC54_000927</name>
</gene>
<evidence type="ECO:0000256" key="1">
    <source>
        <dbReference type="ARBA" id="ARBA00007261"/>
    </source>
</evidence>
<organism evidence="5 6">
    <name type="scientific">Shouchella xiaoxiensis</name>
    <dbReference type="NCBI Taxonomy" id="766895"/>
    <lineage>
        <taxon>Bacteria</taxon>
        <taxon>Bacillati</taxon>
        <taxon>Bacillota</taxon>
        <taxon>Bacilli</taxon>
        <taxon>Bacillales</taxon>
        <taxon>Bacillaceae</taxon>
        <taxon>Shouchella</taxon>
    </lineage>
</organism>
<dbReference type="PANTHER" id="PTHR11851">
    <property type="entry name" value="METALLOPROTEASE"/>
    <property type="match status" value="1"/>
</dbReference>
<dbReference type="Pfam" id="PF00675">
    <property type="entry name" value="Peptidase_M16"/>
    <property type="match status" value="1"/>
</dbReference>
<dbReference type="PROSITE" id="PS00143">
    <property type="entry name" value="INSULINASE"/>
    <property type="match status" value="1"/>
</dbReference>
<name>A0ABS2SQA2_9BACI</name>
<comment type="similarity">
    <text evidence="1 2">Belongs to the peptidase M16 family.</text>
</comment>
<evidence type="ECO:0000256" key="2">
    <source>
        <dbReference type="RuleBase" id="RU004447"/>
    </source>
</evidence>
<dbReference type="InterPro" id="IPR011249">
    <property type="entry name" value="Metalloenz_LuxS/M16"/>
</dbReference>
<evidence type="ECO:0000259" key="3">
    <source>
        <dbReference type="Pfam" id="PF00675"/>
    </source>
</evidence>
<dbReference type="EMBL" id="JAFBCV010000002">
    <property type="protein sequence ID" value="MBM7837696.1"/>
    <property type="molecule type" value="Genomic_DNA"/>
</dbReference>
<dbReference type="InterPro" id="IPR001431">
    <property type="entry name" value="Pept_M16_Zn_BS"/>
</dbReference>
<dbReference type="InterPro" id="IPR050361">
    <property type="entry name" value="MPP/UQCRC_Complex"/>
</dbReference>
<feature type="domain" description="Peptidase M16 C-terminal" evidence="4">
    <location>
        <begin position="165"/>
        <end position="338"/>
    </location>
</feature>
<dbReference type="Gene3D" id="3.30.830.10">
    <property type="entry name" value="Metalloenzyme, LuxS/M16 peptidase-like"/>
    <property type="match status" value="2"/>
</dbReference>
<evidence type="ECO:0000313" key="6">
    <source>
        <dbReference type="Proteomes" id="UP001179280"/>
    </source>
</evidence>
<protein>
    <submittedName>
        <fullName evidence="5">Zn-dependent peptidase</fullName>
    </submittedName>
</protein>
<dbReference type="RefSeq" id="WP_204464734.1">
    <property type="nucleotide sequence ID" value="NZ_JAFBCV010000002.1"/>
</dbReference>
<dbReference type="Proteomes" id="UP001179280">
    <property type="component" value="Unassembled WGS sequence"/>
</dbReference>
<dbReference type="InterPro" id="IPR011765">
    <property type="entry name" value="Pept_M16_N"/>
</dbReference>